<dbReference type="InParanoid" id="A0A0D0E4C8"/>
<evidence type="ECO:0000256" key="1">
    <source>
        <dbReference type="SAM" id="MobiDB-lite"/>
    </source>
</evidence>
<proteinExistence type="predicted"/>
<dbReference type="EMBL" id="KN825010">
    <property type="protein sequence ID" value="KIK95984.1"/>
    <property type="molecule type" value="Genomic_DNA"/>
</dbReference>
<organism evidence="2 3">
    <name type="scientific">Paxillus rubicundulus Ve08.2h10</name>
    <dbReference type="NCBI Taxonomy" id="930991"/>
    <lineage>
        <taxon>Eukaryota</taxon>
        <taxon>Fungi</taxon>
        <taxon>Dikarya</taxon>
        <taxon>Basidiomycota</taxon>
        <taxon>Agaricomycotina</taxon>
        <taxon>Agaricomycetes</taxon>
        <taxon>Agaricomycetidae</taxon>
        <taxon>Boletales</taxon>
        <taxon>Paxilineae</taxon>
        <taxon>Paxillaceae</taxon>
        <taxon>Paxillus</taxon>
    </lineage>
</organism>
<keyword evidence="3" id="KW-1185">Reference proteome</keyword>
<evidence type="ECO:0000313" key="3">
    <source>
        <dbReference type="Proteomes" id="UP000054538"/>
    </source>
</evidence>
<feature type="compositionally biased region" description="Polar residues" evidence="1">
    <location>
        <begin position="8"/>
        <end position="31"/>
    </location>
</feature>
<feature type="region of interest" description="Disordered" evidence="1">
    <location>
        <begin position="1"/>
        <end position="31"/>
    </location>
</feature>
<sequence length="123" mass="13642">MHLRHQGLYSSIRPTSPAPTNDPTLSAPSNSFKNPNVRVTIHVLLLRTGSTNENAVNVLSEAKSESVCSKTGAGGLHDWVKRARLSHAEGIRPAGKYLDGWCIQILWAKFPRPRRETPSYRVL</sequence>
<reference evidence="3" key="2">
    <citation type="submission" date="2015-01" db="EMBL/GenBank/DDBJ databases">
        <title>Evolutionary Origins and Diversification of the Mycorrhizal Mutualists.</title>
        <authorList>
            <consortium name="DOE Joint Genome Institute"/>
            <consortium name="Mycorrhizal Genomics Consortium"/>
            <person name="Kohler A."/>
            <person name="Kuo A."/>
            <person name="Nagy L.G."/>
            <person name="Floudas D."/>
            <person name="Copeland A."/>
            <person name="Barry K.W."/>
            <person name="Cichocki N."/>
            <person name="Veneault-Fourrey C."/>
            <person name="LaButti K."/>
            <person name="Lindquist E.A."/>
            <person name="Lipzen A."/>
            <person name="Lundell T."/>
            <person name="Morin E."/>
            <person name="Murat C."/>
            <person name="Riley R."/>
            <person name="Ohm R."/>
            <person name="Sun H."/>
            <person name="Tunlid A."/>
            <person name="Henrissat B."/>
            <person name="Grigoriev I.V."/>
            <person name="Hibbett D.S."/>
            <person name="Martin F."/>
        </authorList>
    </citation>
    <scope>NUCLEOTIDE SEQUENCE [LARGE SCALE GENOMIC DNA]</scope>
    <source>
        <strain evidence="3">Ve08.2h10</strain>
    </source>
</reference>
<protein>
    <submittedName>
        <fullName evidence="2">Uncharacterized protein</fullName>
    </submittedName>
</protein>
<dbReference type="Proteomes" id="UP000054538">
    <property type="component" value="Unassembled WGS sequence"/>
</dbReference>
<accession>A0A0D0E4C8</accession>
<name>A0A0D0E4C8_9AGAM</name>
<reference evidence="2 3" key="1">
    <citation type="submission" date="2014-04" db="EMBL/GenBank/DDBJ databases">
        <authorList>
            <consortium name="DOE Joint Genome Institute"/>
            <person name="Kuo A."/>
            <person name="Kohler A."/>
            <person name="Jargeat P."/>
            <person name="Nagy L.G."/>
            <person name="Floudas D."/>
            <person name="Copeland A."/>
            <person name="Barry K.W."/>
            <person name="Cichocki N."/>
            <person name="Veneault-Fourrey C."/>
            <person name="LaButti K."/>
            <person name="Lindquist E.A."/>
            <person name="Lipzen A."/>
            <person name="Lundell T."/>
            <person name="Morin E."/>
            <person name="Murat C."/>
            <person name="Sun H."/>
            <person name="Tunlid A."/>
            <person name="Henrissat B."/>
            <person name="Grigoriev I.V."/>
            <person name="Hibbett D.S."/>
            <person name="Martin F."/>
            <person name="Nordberg H.P."/>
            <person name="Cantor M.N."/>
            <person name="Hua S.X."/>
        </authorList>
    </citation>
    <scope>NUCLEOTIDE SEQUENCE [LARGE SCALE GENOMIC DNA]</scope>
    <source>
        <strain evidence="2 3">Ve08.2h10</strain>
    </source>
</reference>
<dbReference type="HOGENOM" id="CLU_2015979_0_0_1"/>
<dbReference type="AlphaFoldDB" id="A0A0D0E4C8"/>
<gene>
    <name evidence="2" type="ORF">PAXRUDRAFT_826453</name>
</gene>
<evidence type="ECO:0000313" key="2">
    <source>
        <dbReference type="EMBL" id="KIK95984.1"/>
    </source>
</evidence>